<dbReference type="EMBL" id="JACJVR010000070">
    <property type="protein sequence ID" value="MBB6693355.1"/>
    <property type="molecule type" value="Genomic_DNA"/>
</dbReference>
<keyword evidence="1" id="KW-1133">Transmembrane helix</keyword>
<evidence type="ECO:0000313" key="2">
    <source>
        <dbReference type="EMBL" id="MBB6693355.1"/>
    </source>
</evidence>
<sequence>MELALWIVLGSMAVNLLVGLYKSLSSGKPSPESVLSSLRDIVSYVLPLMILSGISAMDETGWIVPLAYYVGAVAVVIKYLMDIRAKWRA</sequence>
<name>A0A841TYP7_9BACL</name>
<dbReference type="AlphaFoldDB" id="A0A841TYP7"/>
<keyword evidence="1" id="KW-0472">Membrane</keyword>
<proteinExistence type="predicted"/>
<feature type="transmembrane region" description="Helical" evidence="1">
    <location>
        <begin position="36"/>
        <end position="56"/>
    </location>
</feature>
<dbReference type="Proteomes" id="UP000553776">
    <property type="component" value="Unassembled WGS sequence"/>
</dbReference>
<accession>A0A841TYP7</accession>
<evidence type="ECO:0000256" key="1">
    <source>
        <dbReference type="SAM" id="Phobius"/>
    </source>
</evidence>
<organism evidence="2 3">
    <name type="scientific">Cohnella xylanilytica</name>
    <dbReference type="NCBI Taxonomy" id="557555"/>
    <lineage>
        <taxon>Bacteria</taxon>
        <taxon>Bacillati</taxon>
        <taxon>Bacillota</taxon>
        <taxon>Bacilli</taxon>
        <taxon>Bacillales</taxon>
        <taxon>Paenibacillaceae</taxon>
        <taxon>Cohnella</taxon>
    </lineage>
</organism>
<evidence type="ECO:0000313" key="3">
    <source>
        <dbReference type="Proteomes" id="UP000553776"/>
    </source>
</evidence>
<feature type="transmembrane region" description="Helical" evidence="1">
    <location>
        <begin position="6"/>
        <end position="24"/>
    </location>
</feature>
<gene>
    <name evidence="2" type="ORF">H7B90_18275</name>
</gene>
<feature type="transmembrane region" description="Helical" evidence="1">
    <location>
        <begin position="62"/>
        <end position="81"/>
    </location>
</feature>
<keyword evidence="1" id="KW-0812">Transmembrane</keyword>
<keyword evidence="3" id="KW-1185">Reference proteome</keyword>
<comment type="caution">
    <text evidence="2">The sequence shown here is derived from an EMBL/GenBank/DDBJ whole genome shotgun (WGS) entry which is preliminary data.</text>
</comment>
<reference evidence="2 3" key="1">
    <citation type="submission" date="2020-08" db="EMBL/GenBank/DDBJ databases">
        <title>Cohnella phylogeny.</title>
        <authorList>
            <person name="Dunlap C."/>
        </authorList>
    </citation>
    <scope>NUCLEOTIDE SEQUENCE [LARGE SCALE GENOMIC DNA]</scope>
    <source>
        <strain evidence="2 3">DSM 25239</strain>
    </source>
</reference>
<protein>
    <submittedName>
        <fullName evidence="2">Uncharacterized protein</fullName>
    </submittedName>
</protein>